<accession>A0AAD5G0M9</accession>
<name>A0AAD5G0M9_9ASCO</name>
<feature type="compositionally biased region" description="Basic and acidic residues" evidence="1">
    <location>
        <begin position="309"/>
        <end position="329"/>
    </location>
</feature>
<sequence length="490" mass="56866">MNDKFLPVKKVSQIPEINGEYVRGKLQYRTKTFFLMLRTYPIHSIPDNRCRVEATDFTSHSQISKERGENDKKYRLLETDDNKVLQLIVFKNQLRNLYEKYNELYPGRKIDIPPADGDFRQVIDDRLLIFSITVWWREYKEKLEPFTYDADIVEYDCLLDNEKKFVGDLYKKILKKKQYIKGLNGLEKEIIPKEFIESATRDDDDDDDNEDDEDISEMSLSEDDFDEESPVESRLSSRPTENDIPDPDLGDMIDIEREILEAQNRISNSNVSSVLECAPESVVEVSNSSESANVEDKQNSQEKRHKRAKSDVEHQEIEKRSKQSNDYHDAQTQNDAIVEATVTPNASNGGDASAFYKVSELTKLSNSIDNKTYTVVCEVLDATPSSKEWITYKSYEVNPLTEETELSHTRLQGMEFIITDVAYPANYELKEGEYMSIYLDGEQVLALNKAHQCVTKKLLNFAWDNNRDDTILTLKLRKVQREVVVWTVEW</sequence>
<feature type="region of interest" description="Disordered" evidence="1">
    <location>
        <begin position="284"/>
        <end position="330"/>
    </location>
</feature>
<protein>
    <submittedName>
        <fullName evidence="2">Uncharacterized protein</fullName>
    </submittedName>
</protein>
<keyword evidence="3" id="KW-1185">Reference proteome</keyword>
<dbReference type="Proteomes" id="UP001204833">
    <property type="component" value="Unassembled WGS sequence"/>
</dbReference>
<organism evidence="2 3">
    <name type="scientific">Candida theae</name>
    <dbReference type="NCBI Taxonomy" id="1198502"/>
    <lineage>
        <taxon>Eukaryota</taxon>
        <taxon>Fungi</taxon>
        <taxon>Dikarya</taxon>
        <taxon>Ascomycota</taxon>
        <taxon>Saccharomycotina</taxon>
        <taxon>Pichiomycetes</taxon>
        <taxon>Debaryomycetaceae</taxon>
        <taxon>Candida/Lodderomyces clade</taxon>
        <taxon>Candida</taxon>
    </lineage>
</organism>
<proteinExistence type="predicted"/>
<dbReference type="AlphaFoldDB" id="A0AAD5G0M9"/>
<dbReference type="Gene3D" id="2.40.50.140">
    <property type="entry name" value="Nucleic acid-binding proteins"/>
    <property type="match status" value="1"/>
</dbReference>
<feature type="compositionally biased region" description="Acidic residues" evidence="1">
    <location>
        <begin position="202"/>
        <end position="230"/>
    </location>
</feature>
<evidence type="ECO:0000313" key="3">
    <source>
        <dbReference type="Proteomes" id="UP001204833"/>
    </source>
</evidence>
<dbReference type="GeneID" id="76148469"/>
<dbReference type="EMBL" id="JAIHNG010000030">
    <property type="protein sequence ID" value="KAI5967381.1"/>
    <property type="molecule type" value="Genomic_DNA"/>
</dbReference>
<reference evidence="2 3" key="1">
    <citation type="journal article" date="2022" name="DNA Res.">
        <title>Genome analysis of five recently described species of the CUG-Ser clade uncovers Candida theae as a new hybrid lineage with pathogenic potential in the Candida parapsilosis species complex.</title>
        <authorList>
            <person name="Mixao V."/>
            <person name="Del Olmo V."/>
            <person name="Hegedusova E."/>
            <person name="Saus E."/>
            <person name="Pryszcz L."/>
            <person name="Cillingova A."/>
            <person name="Nosek J."/>
            <person name="Gabaldon T."/>
        </authorList>
    </citation>
    <scope>NUCLEOTIDE SEQUENCE [LARGE SCALE GENOMIC DNA]</scope>
    <source>
        <strain evidence="2 3">CBS 12239</strain>
    </source>
</reference>
<evidence type="ECO:0000313" key="2">
    <source>
        <dbReference type="EMBL" id="KAI5967381.1"/>
    </source>
</evidence>
<evidence type="ECO:0000256" key="1">
    <source>
        <dbReference type="SAM" id="MobiDB-lite"/>
    </source>
</evidence>
<dbReference type="InterPro" id="IPR012340">
    <property type="entry name" value="NA-bd_OB-fold"/>
</dbReference>
<feature type="region of interest" description="Disordered" evidence="1">
    <location>
        <begin position="197"/>
        <end position="250"/>
    </location>
</feature>
<gene>
    <name evidence="2" type="ORF">KGF57_000409</name>
</gene>
<dbReference type="RefSeq" id="XP_051611068.1">
    <property type="nucleotide sequence ID" value="XM_051753573.1"/>
</dbReference>
<comment type="caution">
    <text evidence="2">The sequence shown here is derived from an EMBL/GenBank/DDBJ whole genome shotgun (WGS) entry which is preliminary data.</text>
</comment>